<dbReference type="Proteomes" id="UP000054217">
    <property type="component" value="Unassembled WGS sequence"/>
</dbReference>
<dbReference type="OrthoDB" id="2724576at2759"/>
<dbReference type="HOGENOM" id="CLU_161492_0_0_1"/>
<sequence>MNKATKKKIAAALDVMEDQEIAFVWNSSYSAVHNAKTSQLGGLKPGSRRDSAAPNLYWVAMFESKNKQIIPPPLIQASFATEPDTATAVAGLRVALENA</sequence>
<proteinExistence type="predicted"/>
<dbReference type="AlphaFoldDB" id="A0A0C3NH57"/>
<protein>
    <submittedName>
        <fullName evidence="1">Uncharacterized protein</fullName>
    </submittedName>
</protein>
<keyword evidence="2" id="KW-1185">Reference proteome</keyword>
<gene>
    <name evidence="1" type="ORF">M404DRAFT_1004024</name>
</gene>
<reference evidence="2" key="2">
    <citation type="submission" date="2015-01" db="EMBL/GenBank/DDBJ databases">
        <title>Evolutionary Origins and Diversification of the Mycorrhizal Mutualists.</title>
        <authorList>
            <consortium name="DOE Joint Genome Institute"/>
            <consortium name="Mycorrhizal Genomics Consortium"/>
            <person name="Kohler A."/>
            <person name="Kuo A."/>
            <person name="Nagy L.G."/>
            <person name="Floudas D."/>
            <person name="Copeland A."/>
            <person name="Barry K.W."/>
            <person name="Cichocki N."/>
            <person name="Veneault-Fourrey C."/>
            <person name="LaButti K."/>
            <person name="Lindquist E.A."/>
            <person name="Lipzen A."/>
            <person name="Lundell T."/>
            <person name="Morin E."/>
            <person name="Murat C."/>
            <person name="Riley R."/>
            <person name="Ohm R."/>
            <person name="Sun H."/>
            <person name="Tunlid A."/>
            <person name="Henrissat B."/>
            <person name="Grigoriev I.V."/>
            <person name="Hibbett D.S."/>
            <person name="Martin F."/>
        </authorList>
    </citation>
    <scope>NUCLEOTIDE SEQUENCE [LARGE SCALE GENOMIC DNA]</scope>
    <source>
        <strain evidence="2">Marx 270</strain>
    </source>
</reference>
<evidence type="ECO:0000313" key="1">
    <source>
        <dbReference type="EMBL" id="KIO00345.1"/>
    </source>
</evidence>
<dbReference type="InParanoid" id="A0A0C3NH57"/>
<accession>A0A0C3NH57</accession>
<reference evidence="1 2" key="1">
    <citation type="submission" date="2014-04" db="EMBL/GenBank/DDBJ databases">
        <authorList>
            <consortium name="DOE Joint Genome Institute"/>
            <person name="Kuo A."/>
            <person name="Kohler A."/>
            <person name="Costa M.D."/>
            <person name="Nagy L.G."/>
            <person name="Floudas D."/>
            <person name="Copeland A."/>
            <person name="Barry K.W."/>
            <person name="Cichocki N."/>
            <person name="Veneault-Fourrey C."/>
            <person name="LaButti K."/>
            <person name="Lindquist E.A."/>
            <person name="Lipzen A."/>
            <person name="Lundell T."/>
            <person name="Morin E."/>
            <person name="Murat C."/>
            <person name="Sun H."/>
            <person name="Tunlid A."/>
            <person name="Henrissat B."/>
            <person name="Grigoriev I.V."/>
            <person name="Hibbett D.S."/>
            <person name="Martin F."/>
            <person name="Nordberg H.P."/>
            <person name="Cantor M.N."/>
            <person name="Hua S.X."/>
        </authorList>
    </citation>
    <scope>NUCLEOTIDE SEQUENCE [LARGE SCALE GENOMIC DNA]</scope>
    <source>
        <strain evidence="1 2">Marx 270</strain>
    </source>
</reference>
<organism evidence="1 2">
    <name type="scientific">Pisolithus tinctorius Marx 270</name>
    <dbReference type="NCBI Taxonomy" id="870435"/>
    <lineage>
        <taxon>Eukaryota</taxon>
        <taxon>Fungi</taxon>
        <taxon>Dikarya</taxon>
        <taxon>Basidiomycota</taxon>
        <taxon>Agaricomycotina</taxon>
        <taxon>Agaricomycetes</taxon>
        <taxon>Agaricomycetidae</taxon>
        <taxon>Boletales</taxon>
        <taxon>Sclerodermatineae</taxon>
        <taxon>Pisolithaceae</taxon>
        <taxon>Pisolithus</taxon>
    </lineage>
</organism>
<dbReference type="EMBL" id="KN831997">
    <property type="protein sequence ID" value="KIO00345.1"/>
    <property type="molecule type" value="Genomic_DNA"/>
</dbReference>
<evidence type="ECO:0000313" key="2">
    <source>
        <dbReference type="Proteomes" id="UP000054217"/>
    </source>
</evidence>
<name>A0A0C3NH57_PISTI</name>